<dbReference type="OrthoDB" id="10007415at2759"/>
<dbReference type="CDD" id="cd06768">
    <property type="entry name" value="PDZ_NHERF-like"/>
    <property type="match status" value="1"/>
</dbReference>
<evidence type="ECO:0000256" key="1">
    <source>
        <dbReference type="ARBA" id="ARBA00022737"/>
    </source>
</evidence>
<dbReference type="EMBL" id="CADCXU010011939">
    <property type="protein sequence ID" value="CAB0002095.1"/>
    <property type="molecule type" value="Genomic_DNA"/>
</dbReference>
<feature type="compositionally biased region" description="Low complexity" evidence="2">
    <location>
        <begin position="156"/>
        <end position="175"/>
    </location>
</feature>
<dbReference type="PROSITE" id="PS50106">
    <property type="entry name" value="PDZ"/>
    <property type="match status" value="1"/>
</dbReference>
<dbReference type="GO" id="GO:0016324">
    <property type="term" value="C:apical plasma membrane"/>
    <property type="evidence" value="ECO:0007669"/>
    <property type="project" value="TreeGrafter"/>
</dbReference>
<accession>A0A6H5GHC7</accession>
<evidence type="ECO:0000313" key="4">
    <source>
        <dbReference type="EMBL" id="CAB0002095.1"/>
    </source>
</evidence>
<dbReference type="Pfam" id="PF00595">
    <property type="entry name" value="PDZ"/>
    <property type="match status" value="1"/>
</dbReference>
<dbReference type="SUPFAM" id="SSF50156">
    <property type="entry name" value="PDZ domain-like"/>
    <property type="match status" value="1"/>
</dbReference>
<gene>
    <name evidence="4" type="ORF">NTEN_LOCUS7882</name>
</gene>
<name>A0A6H5GHC7_9HEMI</name>
<feature type="compositionally biased region" description="Polar residues" evidence="2">
    <location>
        <begin position="176"/>
        <end position="185"/>
    </location>
</feature>
<reference evidence="4 5" key="1">
    <citation type="submission" date="2020-02" db="EMBL/GenBank/DDBJ databases">
        <authorList>
            <person name="Ferguson B K."/>
        </authorList>
    </citation>
    <scope>NUCLEOTIDE SEQUENCE [LARGE SCALE GENOMIC DNA]</scope>
</reference>
<evidence type="ECO:0000256" key="2">
    <source>
        <dbReference type="SAM" id="MobiDB-lite"/>
    </source>
</evidence>
<dbReference type="AlphaFoldDB" id="A0A6H5GHC7"/>
<dbReference type="Gene3D" id="2.30.42.10">
    <property type="match status" value="1"/>
</dbReference>
<dbReference type="SMART" id="SM00228">
    <property type="entry name" value="PDZ"/>
    <property type="match status" value="1"/>
</dbReference>
<sequence length="243" mass="26619">MTTTGTTDSDVPPNGEWLRLCHIIKWESFDGYGFNLRAEKGKPGQFVGKVDEGSPAESAGLLEGDRIVEVNDVNIANENHKQVVTRIKSVPNETRLLVVHPDGDAYFKARNIPIDGTLDCVKAIKTAPDPNPTKPFVRTPNSPESGGTGTPTSDDNVSQNSVKSQQSSETEVSSSPRASIITNNGDQKEKSSLESMMNEKNATLKLNMTAKELRAQLAAKKKYDPKKDSSINFKKKYEIVQKL</sequence>
<feature type="domain" description="PDZ" evidence="3">
    <location>
        <begin position="20"/>
        <end position="102"/>
    </location>
</feature>
<evidence type="ECO:0000313" key="5">
    <source>
        <dbReference type="Proteomes" id="UP000479000"/>
    </source>
</evidence>
<proteinExistence type="predicted"/>
<dbReference type="InterPro" id="IPR001478">
    <property type="entry name" value="PDZ"/>
</dbReference>
<dbReference type="PANTHER" id="PTHR14191:SF28">
    <property type="entry name" value="GH04176P-RELATED"/>
    <property type="match status" value="1"/>
</dbReference>
<keyword evidence="1" id="KW-0677">Repeat</keyword>
<evidence type="ECO:0000259" key="3">
    <source>
        <dbReference type="PROSITE" id="PS50106"/>
    </source>
</evidence>
<protein>
    <recommendedName>
        <fullName evidence="3">PDZ domain-containing protein</fullName>
    </recommendedName>
</protein>
<dbReference type="GO" id="GO:0072659">
    <property type="term" value="P:protein localization to plasma membrane"/>
    <property type="evidence" value="ECO:0007669"/>
    <property type="project" value="TreeGrafter"/>
</dbReference>
<dbReference type="InterPro" id="IPR036034">
    <property type="entry name" value="PDZ_sf"/>
</dbReference>
<dbReference type="GO" id="GO:0043495">
    <property type="term" value="F:protein-membrane adaptor activity"/>
    <property type="evidence" value="ECO:0007669"/>
    <property type="project" value="TreeGrafter"/>
</dbReference>
<feature type="region of interest" description="Disordered" evidence="2">
    <location>
        <begin position="125"/>
        <end position="198"/>
    </location>
</feature>
<dbReference type="Proteomes" id="UP000479000">
    <property type="component" value="Unassembled WGS sequence"/>
</dbReference>
<dbReference type="PANTHER" id="PTHR14191">
    <property type="entry name" value="PDZ DOMAIN CONTAINING PROTEIN"/>
    <property type="match status" value="1"/>
</dbReference>
<feature type="compositionally biased region" description="Polar residues" evidence="2">
    <location>
        <begin position="139"/>
        <end position="155"/>
    </location>
</feature>
<keyword evidence="5" id="KW-1185">Reference proteome</keyword>
<dbReference type="InterPro" id="IPR051067">
    <property type="entry name" value="NHER"/>
</dbReference>
<organism evidence="4 5">
    <name type="scientific">Nesidiocoris tenuis</name>
    <dbReference type="NCBI Taxonomy" id="355587"/>
    <lineage>
        <taxon>Eukaryota</taxon>
        <taxon>Metazoa</taxon>
        <taxon>Ecdysozoa</taxon>
        <taxon>Arthropoda</taxon>
        <taxon>Hexapoda</taxon>
        <taxon>Insecta</taxon>
        <taxon>Pterygota</taxon>
        <taxon>Neoptera</taxon>
        <taxon>Paraneoptera</taxon>
        <taxon>Hemiptera</taxon>
        <taxon>Heteroptera</taxon>
        <taxon>Panheteroptera</taxon>
        <taxon>Cimicomorpha</taxon>
        <taxon>Miridae</taxon>
        <taxon>Dicyphina</taxon>
        <taxon>Nesidiocoris</taxon>
    </lineage>
</organism>